<evidence type="ECO:0000256" key="1">
    <source>
        <dbReference type="SAM" id="MobiDB-lite"/>
    </source>
</evidence>
<reference evidence="4" key="1">
    <citation type="submission" date="2021-01" db="EMBL/GenBank/DDBJ databases">
        <title>Modified the classification status of verrucomicrobia.</title>
        <authorList>
            <person name="Feng X."/>
        </authorList>
    </citation>
    <scope>NUCLEOTIDE SEQUENCE</scope>
    <source>
        <strain evidence="4">KCTC 22041</strain>
    </source>
</reference>
<dbReference type="Pfam" id="PF13180">
    <property type="entry name" value="PDZ_2"/>
    <property type="match status" value="1"/>
</dbReference>
<dbReference type="InterPro" id="IPR036034">
    <property type="entry name" value="PDZ_sf"/>
</dbReference>
<dbReference type="Proteomes" id="UP000603141">
    <property type="component" value="Unassembled WGS sequence"/>
</dbReference>
<evidence type="ECO:0000259" key="3">
    <source>
        <dbReference type="PROSITE" id="PS50106"/>
    </source>
</evidence>
<comment type="caution">
    <text evidence="4">The sequence shown here is derived from an EMBL/GenBank/DDBJ whole genome shotgun (WGS) entry which is preliminary data.</text>
</comment>
<dbReference type="SUPFAM" id="SSF50156">
    <property type="entry name" value="PDZ domain-like"/>
    <property type="match status" value="1"/>
</dbReference>
<protein>
    <submittedName>
        <fullName evidence="4">PDZ domain-containing protein</fullName>
    </submittedName>
</protein>
<dbReference type="PROSITE" id="PS50106">
    <property type="entry name" value="PDZ"/>
    <property type="match status" value="1"/>
</dbReference>
<evidence type="ECO:0000313" key="5">
    <source>
        <dbReference type="Proteomes" id="UP000603141"/>
    </source>
</evidence>
<name>A0A934SFJ1_9BACT</name>
<dbReference type="SMART" id="SM00228">
    <property type="entry name" value="PDZ"/>
    <property type="match status" value="1"/>
</dbReference>
<gene>
    <name evidence="4" type="ORF">JIN85_17670</name>
</gene>
<feature type="chain" id="PRO_5037933890" evidence="2">
    <location>
        <begin position="20"/>
        <end position="272"/>
    </location>
</feature>
<evidence type="ECO:0000256" key="2">
    <source>
        <dbReference type="SAM" id="SignalP"/>
    </source>
</evidence>
<dbReference type="InterPro" id="IPR001478">
    <property type="entry name" value="PDZ"/>
</dbReference>
<sequence>MLYRILGLYGLAIASIALAEEPQVDPTPNPDPAPTSETAKPTPGFPIPLPPESTGQPWLGVNLGKPDPTVTAHIPTLPPGIGMIVESVVPGSPAEAAGLASPDLLWKLGDQMLVNYGQLVTLLRLSKPGDEVTLSIFRAGIPMEIKLVLGEAPPPRKGFNAELAERILMPDEKSPVRMVKFDSQSAIFSDEDSGKAVVSREGEAYKVVITDPEGKVIYDGAFPEDREAAGIPKMWLHRIYVLRRGLERALENEMVPVRPPRPRVIPPDSTTK</sequence>
<keyword evidence="5" id="KW-1185">Reference proteome</keyword>
<feature type="domain" description="PDZ" evidence="3">
    <location>
        <begin position="46"/>
        <end position="140"/>
    </location>
</feature>
<organism evidence="4 5">
    <name type="scientific">Luteolibacter pohnpeiensis</name>
    <dbReference type="NCBI Taxonomy" id="454153"/>
    <lineage>
        <taxon>Bacteria</taxon>
        <taxon>Pseudomonadati</taxon>
        <taxon>Verrucomicrobiota</taxon>
        <taxon>Verrucomicrobiia</taxon>
        <taxon>Verrucomicrobiales</taxon>
        <taxon>Verrucomicrobiaceae</taxon>
        <taxon>Luteolibacter</taxon>
    </lineage>
</organism>
<keyword evidence="2" id="KW-0732">Signal</keyword>
<proteinExistence type="predicted"/>
<accession>A0A934SFJ1</accession>
<dbReference type="RefSeq" id="WP_200273281.1">
    <property type="nucleotide sequence ID" value="NZ_JAENIJ010000040.1"/>
</dbReference>
<feature type="region of interest" description="Disordered" evidence="1">
    <location>
        <begin position="22"/>
        <end position="51"/>
    </location>
</feature>
<dbReference type="Gene3D" id="2.30.42.10">
    <property type="match status" value="1"/>
</dbReference>
<dbReference type="AlphaFoldDB" id="A0A934SFJ1"/>
<dbReference type="EMBL" id="JAENIJ010000040">
    <property type="protein sequence ID" value="MBK1884253.1"/>
    <property type="molecule type" value="Genomic_DNA"/>
</dbReference>
<evidence type="ECO:0000313" key="4">
    <source>
        <dbReference type="EMBL" id="MBK1884253.1"/>
    </source>
</evidence>
<feature type="signal peptide" evidence="2">
    <location>
        <begin position="1"/>
        <end position="19"/>
    </location>
</feature>